<dbReference type="GO" id="GO:0009653">
    <property type="term" value="P:anatomical structure morphogenesis"/>
    <property type="evidence" value="ECO:0007669"/>
    <property type="project" value="TreeGrafter"/>
</dbReference>
<dbReference type="PANTHER" id="PTHR11829">
    <property type="entry name" value="FORKHEAD BOX PROTEIN"/>
    <property type="match status" value="1"/>
</dbReference>
<dbReference type="InterPro" id="IPR036390">
    <property type="entry name" value="WH_DNA-bd_sf"/>
</dbReference>
<dbReference type="AlphaFoldDB" id="A0A0P4W5T9"/>
<dbReference type="InterPro" id="IPR050211">
    <property type="entry name" value="FOX_domain-containing"/>
</dbReference>
<dbReference type="InterPro" id="IPR036388">
    <property type="entry name" value="WH-like_DNA-bd_sf"/>
</dbReference>
<feature type="region of interest" description="Disordered" evidence="8">
    <location>
        <begin position="496"/>
        <end position="530"/>
    </location>
</feature>
<dbReference type="Pfam" id="PF00250">
    <property type="entry name" value="Forkhead"/>
    <property type="match status" value="1"/>
</dbReference>
<evidence type="ECO:0000256" key="3">
    <source>
        <dbReference type="ARBA" id="ARBA00022843"/>
    </source>
</evidence>
<dbReference type="GO" id="GO:0000978">
    <property type="term" value="F:RNA polymerase II cis-regulatory region sequence-specific DNA binding"/>
    <property type="evidence" value="ECO:0007669"/>
    <property type="project" value="TreeGrafter"/>
</dbReference>
<dbReference type="PANTHER" id="PTHR11829:SF411">
    <property type="entry name" value="FORKHEAD BOX PROTEIN L2"/>
    <property type="match status" value="1"/>
</dbReference>
<feature type="region of interest" description="Disordered" evidence="8">
    <location>
        <begin position="1"/>
        <end position="42"/>
    </location>
</feature>
<organism evidence="10">
    <name type="scientific">Scylla olivacea</name>
    <name type="common">Orange mud crab</name>
    <name type="synonym">Cancer olivacea</name>
    <dbReference type="NCBI Taxonomy" id="85551"/>
    <lineage>
        <taxon>Eukaryota</taxon>
        <taxon>Metazoa</taxon>
        <taxon>Ecdysozoa</taxon>
        <taxon>Arthropoda</taxon>
        <taxon>Crustacea</taxon>
        <taxon>Multicrustacea</taxon>
        <taxon>Malacostraca</taxon>
        <taxon>Eumalacostraca</taxon>
        <taxon>Eucarida</taxon>
        <taxon>Decapoda</taxon>
        <taxon>Pleocyemata</taxon>
        <taxon>Brachyura</taxon>
        <taxon>Eubrachyura</taxon>
        <taxon>Portunoidea</taxon>
        <taxon>Portunidae</taxon>
        <taxon>Portuninae</taxon>
        <taxon>Scylla</taxon>
    </lineage>
</organism>
<feature type="region of interest" description="Disordered" evidence="8">
    <location>
        <begin position="182"/>
        <end position="230"/>
    </location>
</feature>
<evidence type="ECO:0000256" key="6">
    <source>
        <dbReference type="ARBA" id="ARBA00034872"/>
    </source>
</evidence>
<dbReference type="SMR" id="A0A0P4W5T9"/>
<reference evidence="10" key="1">
    <citation type="submission" date="2015-09" db="EMBL/GenBank/DDBJ databases">
        <title>Scylla olivacea transcriptome.</title>
        <authorList>
            <person name="Ikhwanuddin M."/>
        </authorList>
    </citation>
    <scope>NUCLEOTIDE SEQUENCE</scope>
</reference>
<evidence type="ECO:0000256" key="4">
    <source>
        <dbReference type="ARBA" id="ARBA00023125"/>
    </source>
</evidence>
<protein>
    <recommendedName>
        <fullName evidence="6">Forkhead box protein L2</fullName>
    </recommendedName>
</protein>
<evidence type="ECO:0000256" key="8">
    <source>
        <dbReference type="SAM" id="MobiDB-lite"/>
    </source>
</evidence>
<feature type="domain" description="Fork-head" evidence="9">
    <location>
        <begin position="230"/>
        <end position="330"/>
    </location>
</feature>
<dbReference type="GO" id="GO:0030154">
    <property type="term" value="P:cell differentiation"/>
    <property type="evidence" value="ECO:0007669"/>
    <property type="project" value="UniProtKB-KW"/>
</dbReference>
<evidence type="ECO:0000256" key="1">
    <source>
        <dbReference type="ARBA" id="ARBA00022499"/>
    </source>
</evidence>
<comment type="subcellular location">
    <subcellularLocation>
        <location evidence="7">Nucleus</location>
    </subcellularLocation>
</comment>
<keyword evidence="4 7" id="KW-0238">DNA-binding</keyword>
<keyword evidence="2" id="KW-0221">Differentiation</keyword>
<keyword evidence="3" id="KW-0832">Ubl conjugation</keyword>
<dbReference type="PROSITE" id="PS00657">
    <property type="entry name" value="FORK_HEAD_1"/>
    <property type="match status" value="1"/>
</dbReference>
<evidence type="ECO:0000313" key="10">
    <source>
        <dbReference type="EMBL" id="JAI58885.1"/>
    </source>
</evidence>
<feature type="DNA-binding region" description="Fork-head" evidence="7">
    <location>
        <begin position="230"/>
        <end position="330"/>
    </location>
</feature>
<evidence type="ECO:0000256" key="2">
    <source>
        <dbReference type="ARBA" id="ARBA00022782"/>
    </source>
</evidence>
<dbReference type="InterPro" id="IPR001766">
    <property type="entry name" value="Fork_head_dom"/>
</dbReference>
<feature type="compositionally biased region" description="Basic and acidic residues" evidence="8">
    <location>
        <begin position="213"/>
        <end position="229"/>
    </location>
</feature>
<dbReference type="SMART" id="SM00339">
    <property type="entry name" value="FH"/>
    <property type="match status" value="1"/>
</dbReference>
<dbReference type="GO" id="GO:0000981">
    <property type="term" value="F:DNA-binding transcription factor activity, RNA polymerase II-specific"/>
    <property type="evidence" value="ECO:0007669"/>
    <property type="project" value="TreeGrafter"/>
</dbReference>
<dbReference type="SUPFAM" id="SSF46785">
    <property type="entry name" value="Winged helix' DNA-binding domain"/>
    <property type="match status" value="1"/>
</dbReference>
<evidence type="ECO:0000256" key="7">
    <source>
        <dbReference type="PROSITE-ProRule" id="PRU00089"/>
    </source>
</evidence>
<keyword evidence="1" id="KW-1017">Isopeptide bond</keyword>
<sequence>MKDDYLASSDHTQGYGGGSLSDIKREEEVYHYPPATSHPNHHYRTEVYGKPLLMPPLQPDPQVHAAKAYDHIDSTSSTHAAFEAPKIYDNKLYDTTKAYEKMYITKEYDKMAIDHMSPSVYDSHDPKSYDKLYSSKGHMEDKMDDAAYDKCCDKTYRTLETLDSTTYDRPYDASKVVEPVDSTTYEKVQPLDPVATSLPESQDKPSTTSSSGTKKEESSKENGDLDPNKKPPYSYVALITMAIKASPERRLQLSEIYQWIANKFPFYAKENAKEKQGWKNSIRHNLSLNECFLKQPRDGSGGGGGKGNYWTLDPQHEDMFEHGNFKRRRRMRRPANLLRQPYPPYPIFQISPGGSWGLGQMQGGNFASYTQGTRVHTPHSYTYPQMNQLQGQMQLSGGYQQIGSSLGSTPLTSSALGSSFPSHLSGGLLGSSSPSISSPGSTHTSLGSAPELWTSGSSTGLHSSLGASSFLGSSSSLGSPSATPFQPSFGSGGGSYGAGLNACRRQGEATTSSQLTPLPYPYPCWPDSKP</sequence>
<accession>A0A0P4W5T9</accession>
<dbReference type="FunFam" id="1.10.10.10:FF:000598">
    <property type="entry name" value="forkhead box protein I1 isoform X2"/>
    <property type="match status" value="1"/>
</dbReference>
<proteinExistence type="predicted"/>
<dbReference type="PROSITE" id="PS00658">
    <property type="entry name" value="FORK_HEAD_2"/>
    <property type="match status" value="1"/>
</dbReference>
<dbReference type="EMBL" id="GDRN01098817">
    <property type="protein sequence ID" value="JAI58885.1"/>
    <property type="molecule type" value="Transcribed_RNA"/>
</dbReference>
<dbReference type="PRINTS" id="PR00053">
    <property type="entry name" value="FORKHEAD"/>
</dbReference>
<name>A0A0P4W5T9_SCYOL</name>
<feature type="region of interest" description="Disordered" evidence="8">
    <location>
        <begin position="427"/>
        <end position="451"/>
    </location>
</feature>
<dbReference type="InterPro" id="IPR030456">
    <property type="entry name" value="TF_fork_head_CS_2"/>
</dbReference>
<dbReference type="GO" id="GO:0005634">
    <property type="term" value="C:nucleus"/>
    <property type="evidence" value="ECO:0007669"/>
    <property type="project" value="UniProtKB-SubCell"/>
</dbReference>
<evidence type="ECO:0000256" key="5">
    <source>
        <dbReference type="ARBA" id="ARBA00023242"/>
    </source>
</evidence>
<evidence type="ECO:0000259" key="9">
    <source>
        <dbReference type="PROSITE" id="PS50039"/>
    </source>
</evidence>
<dbReference type="InterPro" id="IPR018122">
    <property type="entry name" value="TF_fork_head_CS_1"/>
</dbReference>
<feature type="compositionally biased region" description="Low complexity" evidence="8">
    <location>
        <begin position="427"/>
        <end position="446"/>
    </location>
</feature>
<dbReference type="Gene3D" id="1.10.10.10">
    <property type="entry name" value="Winged helix-like DNA-binding domain superfamily/Winged helix DNA-binding domain"/>
    <property type="match status" value="1"/>
</dbReference>
<dbReference type="PROSITE" id="PS50039">
    <property type="entry name" value="FORK_HEAD_3"/>
    <property type="match status" value="1"/>
</dbReference>
<keyword evidence="5 7" id="KW-0539">Nucleus</keyword>